<evidence type="ECO:0000313" key="14">
    <source>
        <dbReference type="EMBL" id="SFA61840.1"/>
    </source>
</evidence>
<dbReference type="Pfam" id="PF11799">
    <property type="entry name" value="IMS_C"/>
    <property type="match status" value="1"/>
</dbReference>
<dbReference type="RefSeq" id="WP_036743834.1">
    <property type="nucleotide sequence ID" value="NZ_FOJO01000041.1"/>
</dbReference>
<organism evidence="13 15">
    <name type="scientific">Paracoccus halophilus</name>
    <dbReference type="NCBI Taxonomy" id="376733"/>
    <lineage>
        <taxon>Bacteria</taxon>
        <taxon>Pseudomonadati</taxon>
        <taxon>Pseudomonadota</taxon>
        <taxon>Alphaproteobacteria</taxon>
        <taxon>Rhodobacterales</taxon>
        <taxon>Paracoccaceae</taxon>
        <taxon>Paracoccus</taxon>
    </lineage>
</organism>
<evidence type="ECO:0000259" key="12">
    <source>
        <dbReference type="PROSITE" id="PS50173"/>
    </source>
</evidence>
<dbReference type="GO" id="GO:0046872">
    <property type="term" value="F:metal ion binding"/>
    <property type="evidence" value="ECO:0007669"/>
    <property type="project" value="UniProtKB-KW"/>
</dbReference>
<accession>A0A099EUZ0</accession>
<dbReference type="Gene3D" id="3.40.1170.60">
    <property type="match status" value="1"/>
</dbReference>
<dbReference type="STRING" id="376733.SAMN04487972_1415"/>
<dbReference type="InterPro" id="IPR043128">
    <property type="entry name" value="Rev_trsase/Diguanyl_cyclase"/>
</dbReference>
<reference evidence="13 15" key="2">
    <citation type="submission" date="2014-10" db="EMBL/GenBank/DDBJ databases">
        <title>Paracoccus sanguinis sp. nov., isolated from clinical specimens of New York State patients.</title>
        <authorList>
            <person name="Mingle L.A."/>
            <person name="Cole J.A."/>
            <person name="Lapierre P."/>
            <person name="Musser K.A."/>
        </authorList>
    </citation>
    <scope>NUCLEOTIDE SEQUENCE [LARGE SCALE GENOMIC DNA]</scope>
    <source>
        <strain evidence="13 15">JCM 14014</strain>
    </source>
</reference>
<dbReference type="FunFam" id="3.40.1170.60:FF:000003">
    <property type="entry name" value="DNA polymerase eta"/>
    <property type="match status" value="1"/>
</dbReference>
<evidence type="ECO:0000256" key="5">
    <source>
        <dbReference type="ARBA" id="ARBA00022695"/>
    </source>
</evidence>
<dbReference type="OrthoDB" id="9808813at2"/>
<dbReference type="InterPro" id="IPR017961">
    <property type="entry name" value="DNA_pol_Y-fam_little_finger"/>
</dbReference>
<dbReference type="InterPro" id="IPR001126">
    <property type="entry name" value="UmuC"/>
</dbReference>
<comment type="subunit">
    <text evidence="2">Monomer.</text>
</comment>
<comment type="catalytic activity">
    <reaction evidence="11">
        <text>DNA(n) + a 2'-deoxyribonucleoside 5'-triphosphate = DNA(n+1) + diphosphate</text>
        <dbReference type="Rhea" id="RHEA:22508"/>
        <dbReference type="Rhea" id="RHEA-COMP:17339"/>
        <dbReference type="Rhea" id="RHEA-COMP:17340"/>
        <dbReference type="ChEBI" id="CHEBI:33019"/>
        <dbReference type="ChEBI" id="CHEBI:61560"/>
        <dbReference type="ChEBI" id="CHEBI:173112"/>
        <dbReference type="EC" id="2.7.7.7"/>
    </reaction>
</comment>
<name>A0A099EUZ0_9RHOB</name>
<dbReference type="GO" id="GO:0009432">
    <property type="term" value="P:SOS response"/>
    <property type="evidence" value="ECO:0007669"/>
    <property type="project" value="TreeGrafter"/>
</dbReference>
<evidence type="ECO:0000313" key="15">
    <source>
        <dbReference type="Proteomes" id="UP000029846"/>
    </source>
</evidence>
<evidence type="ECO:0000256" key="6">
    <source>
        <dbReference type="ARBA" id="ARBA00022723"/>
    </source>
</evidence>
<dbReference type="EC" id="2.7.7.7" evidence="3"/>
<keyword evidence="6" id="KW-0479">Metal-binding</keyword>
<dbReference type="InterPro" id="IPR043502">
    <property type="entry name" value="DNA/RNA_pol_sf"/>
</dbReference>
<keyword evidence="15" id="KW-1185">Reference proteome</keyword>
<dbReference type="GO" id="GO:0003684">
    <property type="term" value="F:damaged DNA binding"/>
    <property type="evidence" value="ECO:0007669"/>
    <property type="project" value="InterPro"/>
</dbReference>
<dbReference type="InterPro" id="IPR050116">
    <property type="entry name" value="DNA_polymerase-Y"/>
</dbReference>
<dbReference type="GO" id="GO:0005829">
    <property type="term" value="C:cytosol"/>
    <property type="evidence" value="ECO:0007669"/>
    <property type="project" value="TreeGrafter"/>
</dbReference>
<dbReference type="PANTHER" id="PTHR11076">
    <property type="entry name" value="DNA REPAIR POLYMERASE UMUC / TRANSFERASE FAMILY MEMBER"/>
    <property type="match status" value="1"/>
</dbReference>
<comment type="similarity">
    <text evidence="1">Belongs to the DNA polymerase type-Y family.</text>
</comment>
<sequence length="400" mass="44077">MPPFRVLYLDMNSFFASVEQHLDPALRGRPVAITAVDSDAGACVAASYEAKAYGVKTGTRVADARRMCPGIVFRPSRHRLYVRFNLAIADVLDRHAELTHIRSVDEFQLALSGDAQSLDGAAELVARLKATVAAEVGPCLRFSAGLGPNHLLAKIAGKLEKPNGFQWLSVENMPDRIAHLALDDLPGISRAMKDRLMRAGVYDVPQLCQLDPRHARLIWRSVEGERFVRMLQGMDIPLTATQRGGFGNSKILSPEYRDPRRAYMVGRWLVEKATARLRRDGRVAGRFSLTVSMLAGSVWSRGVSCFPTQDSAFFLRLHRALWKALWRNGRPGQVIAVGVQLGDVSLLAERQGDLLKPLGPSEKTRGEQVSAAVDQINARFGDGAIRYGINAPHPGFFERG</sequence>
<evidence type="ECO:0000256" key="11">
    <source>
        <dbReference type="ARBA" id="ARBA00049244"/>
    </source>
</evidence>
<dbReference type="Proteomes" id="UP000029846">
    <property type="component" value="Unassembled WGS sequence"/>
</dbReference>
<dbReference type="GO" id="GO:0042276">
    <property type="term" value="P:error-prone translesion synthesis"/>
    <property type="evidence" value="ECO:0007669"/>
    <property type="project" value="TreeGrafter"/>
</dbReference>
<evidence type="ECO:0000256" key="1">
    <source>
        <dbReference type="ARBA" id="ARBA00010945"/>
    </source>
</evidence>
<reference evidence="14 16" key="3">
    <citation type="submission" date="2016-10" db="EMBL/GenBank/DDBJ databases">
        <authorList>
            <person name="de Groot N.N."/>
        </authorList>
    </citation>
    <scope>NUCLEOTIDE SEQUENCE [LARGE SCALE GENOMIC DNA]</scope>
    <source>
        <strain evidence="14 16">CGMCC 1.6117</strain>
    </source>
</reference>
<protein>
    <recommendedName>
        <fullName evidence="3">DNA-directed DNA polymerase</fullName>
        <ecNumber evidence="3">2.7.7.7</ecNumber>
    </recommendedName>
</protein>
<dbReference type="PROSITE" id="PS50173">
    <property type="entry name" value="UMUC"/>
    <property type="match status" value="1"/>
</dbReference>
<evidence type="ECO:0000256" key="4">
    <source>
        <dbReference type="ARBA" id="ARBA00022679"/>
    </source>
</evidence>
<evidence type="ECO:0000256" key="9">
    <source>
        <dbReference type="ARBA" id="ARBA00023204"/>
    </source>
</evidence>
<feature type="domain" description="UmuC" evidence="12">
    <location>
        <begin position="6"/>
        <end position="189"/>
    </location>
</feature>
<dbReference type="GO" id="GO:0006281">
    <property type="term" value="P:DNA repair"/>
    <property type="evidence" value="ECO:0007669"/>
    <property type="project" value="UniProtKB-KW"/>
</dbReference>
<evidence type="ECO:0000256" key="3">
    <source>
        <dbReference type="ARBA" id="ARBA00012417"/>
    </source>
</evidence>
<evidence type="ECO:0000313" key="16">
    <source>
        <dbReference type="Proteomes" id="UP000182312"/>
    </source>
</evidence>
<dbReference type="EMBL" id="FOJO01000041">
    <property type="protein sequence ID" value="SFA61840.1"/>
    <property type="molecule type" value="Genomic_DNA"/>
</dbReference>
<reference evidence="13 15" key="1">
    <citation type="submission" date="2014-09" db="EMBL/GenBank/DDBJ databases">
        <authorList>
            <person name="McGinnis J.M."/>
            <person name="Wolfgang W.J."/>
        </authorList>
    </citation>
    <scope>NUCLEOTIDE SEQUENCE [LARGE SCALE GENOMIC DNA]</scope>
    <source>
        <strain evidence="13 15">JCM 14014</strain>
    </source>
</reference>
<evidence type="ECO:0000256" key="2">
    <source>
        <dbReference type="ARBA" id="ARBA00011245"/>
    </source>
</evidence>
<evidence type="ECO:0000256" key="10">
    <source>
        <dbReference type="ARBA" id="ARBA00025589"/>
    </source>
</evidence>
<dbReference type="SUPFAM" id="SSF56672">
    <property type="entry name" value="DNA/RNA polymerases"/>
    <property type="match status" value="1"/>
</dbReference>
<evidence type="ECO:0000256" key="8">
    <source>
        <dbReference type="ARBA" id="ARBA00022842"/>
    </source>
</evidence>
<dbReference type="EMBL" id="JRKN01000043">
    <property type="protein sequence ID" value="KGJ02215.1"/>
    <property type="molecule type" value="Genomic_DNA"/>
</dbReference>
<keyword evidence="5" id="KW-0548">Nucleotidyltransferase</keyword>
<keyword evidence="8" id="KW-0460">Magnesium</keyword>
<evidence type="ECO:0000256" key="7">
    <source>
        <dbReference type="ARBA" id="ARBA00022763"/>
    </source>
</evidence>
<dbReference type="Pfam" id="PF00817">
    <property type="entry name" value="IMS"/>
    <property type="match status" value="1"/>
</dbReference>
<dbReference type="PANTHER" id="PTHR11076:SF33">
    <property type="entry name" value="DNA POLYMERASE KAPPA"/>
    <property type="match status" value="1"/>
</dbReference>
<evidence type="ECO:0000313" key="13">
    <source>
        <dbReference type="EMBL" id="KGJ02215.1"/>
    </source>
</evidence>
<comment type="function">
    <text evidence="10">Poorly processive, error-prone DNA polymerase involved in untargeted mutagenesis. Copies undamaged DNA at stalled replication forks, which arise in vivo from mismatched or misaligned primer ends. These misaligned primers can be extended by PolIV. Exhibits no 3'-5' exonuclease (proofreading) activity. May be involved in translesional synthesis, in conjunction with the beta clamp from PolIII.</text>
</comment>
<dbReference type="Gene3D" id="3.30.70.270">
    <property type="match status" value="1"/>
</dbReference>
<keyword evidence="9" id="KW-0234">DNA repair</keyword>
<keyword evidence="4" id="KW-0808">Transferase</keyword>
<dbReference type="GO" id="GO:0003887">
    <property type="term" value="F:DNA-directed DNA polymerase activity"/>
    <property type="evidence" value="ECO:0007669"/>
    <property type="project" value="UniProtKB-KW"/>
</dbReference>
<keyword evidence="7" id="KW-0227">DNA damage</keyword>
<dbReference type="Proteomes" id="UP000182312">
    <property type="component" value="Unassembled WGS sequence"/>
</dbReference>
<dbReference type="eggNOG" id="COG0389">
    <property type="taxonomic scope" value="Bacteria"/>
</dbReference>
<gene>
    <name evidence="13" type="ORF">IT41_18185</name>
    <name evidence="14" type="ORF">SAMN04487972_1415</name>
</gene>
<proteinExistence type="inferred from homology"/>
<dbReference type="AlphaFoldDB" id="A0A099EUZ0"/>